<accession>A0A4Q0MK83</accession>
<dbReference type="InterPro" id="IPR027417">
    <property type="entry name" value="P-loop_NTPase"/>
</dbReference>
<dbReference type="InterPro" id="IPR025669">
    <property type="entry name" value="AAA_dom"/>
</dbReference>
<dbReference type="OrthoDB" id="9804460at2"/>
<feature type="domain" description="AAA" evidence="1">
    <location>
        <begin position="1"/>
        <end position="204"/>
    </location>
</feature>
<proteinExistence type="predicted"/>
<gene>
    <name evidence="2" type="ORF">EK403_09785</name>
</gene>
<reference evidence="2 3" key="1">
    <citation type="submission" date="2018-12" db="EMBL/GenBank/DDBJ databases">
        <title>bacterium Hansschlegelia zhihuaiae S113.</title>
        <authorList>
            <person name="He J."/>
        </authorList>
    </citation>
    <scope>NUCLEOTIDE SEQUENCE [LARGE SCALE GENOMIC DNA]</scope>
    <source>
        <strain evidence="2 3">S 113</strain>
    </source>
</reference>
<comment type="caution">
    <text evidence="2">The sequence shown here is derived from an EMBL/GenBank/DDBJ whole genome shotgun (WGS) entry which is preliminary data.</text>
</comment>
<evidence type="ECO:0000259" key="1">
    <source>
        <dbReference type="Pfam" id="PF13614"/>
    </source>
</evidence>
<evidence type="ECO:0000313" key="2">
    <source>
        <dbReference type="EMBL" id="RXF73479.1"/>
    </source>
</evidence>
<dbReference type="Gene3D" id="3.40.50.300">
    <property type="entry name" value="P-loop containing nucleotide triphosphate hydrolases"/>
    <property type="match status" value="1"/>
</dbReference>
<dbReference type="EMBL" id="RYFI01000008">
    <property type="protein sequence ID" value="RXF73479.1"/>
    <property type="molecule type" value="Genomic_DNA"/>
</dbReference>
<dbReference type="Proteomes" id="UP000289708">
    <property type="component" value="Unassembled WGS sequence"/>
</dbReference>
<dbReference type="SUPFAM" id="SSF52540">
    <property type="entry name" value="P-loop containing nucleoside triphosphate hydrolases"/>
    <property type="match status" value="1"/>
</dbReference>
<keyword evidence="3" id="KW-1185">Reference proteome</keyword>
<dbReference type="CDD" id="cd02042">
    <property type="entry name" value="ParAB_family"/>
    <property type="match status" value="1"/>
</dbReference>
<name>A0A4Q0MK83_9HYPH</name>
<dbReference type="Pfam" id="PF13614">
    <property type="entry name" value="AAA_31"/>
    <property type="match status" value="1"/>
</dbReference>
<sequence>MKVVSVINYKGGVGKTTVTWNIAGELAFRNYKVLAIDLDPQTNLTFSFIRPEDWQKSFADSKTIKQSFDALLSNDDFDVNNLIYTPNRVKVKLNGSGKLDIISSHLGLINVDLELATLLSGASLKQSKKNFIKVHRRLRDNIQDINNDDYDIILIDCPPNFNIVTKTAIVASDFVLVPTRPDFLSTLGIDYLIRNLSDLVRDYNDYAKEGDDHVEEINPATIGVVFNMIQERSGQPIQAQNTYIQQIRRQSGLYVFERYIKRNDTLFAGAPETGIPVVLNQQSSGTYKSVVNSLEDVVDEFIDQVGI</sequence>
<dbReference type="PANTHER" id="PTHR13696:SF99">
    <property type="entry name" value="COBYRINIC ACID AC-DIAMIDE SYNTHASE"/>
    <property type="match status" value="1"/>
</dbReference>
<protein>
    <submittedName>
        <fullName evidence="2">ParA family protein</fullName>
    </submittedName>
</protein>
<dbReference type="PANTHER" id="PTHR13696">
    <property type="entry name" value="P-LOOP CONTAINING NUCLEOSIDE TRIPHOSPHATE HYDROLASE"/>
    <property type="match status" value="1"/>
</dbReference>
<evidence type="ECO:0000313" key="3">
    <source>
        <dbReference type="Proteomes" id="UP000289708"/>
    </source>
</evidence>
<dbReference type="AlphaFoldDB" id="A0A4Q0MK83"/>
<dbReference type="RefSeq" id="WP_128777310.1">
    <property type="nucleotide sequence ID" value="NZ_RYFI01000008.1"/>
</dbReference>
<dbReference type="InterPro" id="IPR050678">
    <property type="entry name" value="DNA_Partitioning_ATPase"/>
</dbReference>
<organism evidence="2 3">
    <name type="scientific">Hansschlegelia zhihuaiae</name>
    <dbReference type="NCBI Taxonomy" id="405005"/>
    <lineage>
        <taxon>Bacteria</taxon>
        <taxon>Pseudomonadati</taxon>
        <taxon>Pseudomonadota</taxon>
        <taxon>Alphaproteobacteria</taxon>
        <taxon>Hyphomicrobiales</taxon>
        <taxon>Methylopilaceae</taxon>
        <taxon>Hansschlegelia</taxon>
    </lineage>
</organism>